<accession>A0ABW6T2T7</accession>
<reference evidence="1 2" key="1">
    <citation type="submission" date="2024-10" db="EMBL/GenBank/DDBJ databases">
        <title>The Natural Products Discovery Center: Release of the First 8490 Sequenced Strains for Exploring Actinobacteria Biosynthetic Diversity.</title>
        <authorList>
            <person name="Kalkreuter E."/>
            <person name="Kautsar S.A."/>
            <person name="Yang D."/>
            <person name="Bader C.D."/>
            <person name="Teijaro C.N."/>
            <person name="Fluegel L."/>
            <person name="Davis C.M."/>
            <person name="Simpson J.R."/>
            <person name="Lauterbach L."/>
            <person name="Steele A.D."/>
            <person name="Gui C."/>
            <person name="Meng S."/>
            <person name="Li G."/>
            <person name="Viehrig K."/>
            <person name="Ye F."/>
            <person name="Su P."/>
            <person name="Kiefer A.F."/>
            <person name="Nichols A."/>
            <person name="Cepeda A.J."/>
            <person name="Yan W."/>
            <person name="Fan B."/>
            <person name="Jiang Y."/>
            <person name="Adhikari A."/>
            <person name="Zheng C.-J."/>
            <person name="Schuster L."/>
            <person name="Cowan T.M."/>
            <person name="Smanski M.J."/>
            <person name="Chevrette M.G."/>
            <person name="De Carvalho L.P.S."/>
            <person name="Shen B."/>
        </authorList>
    </citation>
    <scope>NUCLEOTIDE SEQUENCE [LARGE SCALE GENOMIC DNA]</scope>
    <source>
        <strain evidence="1 2">NPDC002173</strain>
    </source>
</reference>
<protein>
    <recommendedName>
        <fullName evidence="3">DUF4440 domain-containing protein</fullName>
    </recommendedName>
</protein>
<dbReference type="Proteomes" id="UP001602013">
    <property type="component" value="Unassembled WGS sequence"/>
</dbReference>
<evidence type="ECO:0000313" key="1">
    <source>
        <dbReference type="EMBL" id="MFF3671591.1"/>
    </source>
</evidence>
<evidence type="ECO:0000313" key="2">
    <source>
        <dbReference type="Proteomes" id="UP001602013"/>
    </source>
</evidence>
<name>A0ABW6T2T7_9ACTN</name>
<comment type="caution">
    <text evidence="1">The sequence shown here is derived from an EMBL/GenBank/DDBJ whole genome shotgun (WGS) entry which is preliminary data.</text>
</comment>
<evidence type="ECO:0008006" key="3">
    <source>
        <dbReference type="Google" id="ProtNLM"/>
    </source>
</evidence>
<dbReference type="EMBL" id="JBIASD010000050">
    <property type="protein sequence ID" value="MFF3671591.1"/>
    <property type="molecule type" value="Genomic_DNA"/>
</dbReference>
<dbReference type="RefSeq" id="WP_387417759.1">
    <property type="nucleotide sequence ID" value="NZ_JBIASD010000050.1"/>
</dbReference>
<sequence>MAVYRDLYPAGQHAEQALPEERKAILERVATQPLLNRMLRGIAALRATDRVTWGNPVLHTFDVQVKDDRATLHDCQDTSRTGQANAKTGERLIHGKSRTHLVATLLRGVDGAWRISTLEQVNEPCSPAA</sequence>
<keyword evidence="2" id="KW-1185">Reference proteome</keyword>
<gene>
    <name evidence="1" type="ORF">ACFYXI_39010</name>
</gene>
<proteinExistence type="predicted"/>
<organism evidence="1 2">
    <name type="scientific">Microtetraspora malaysiensis</name>
    <dbReference type="NCBI Taxonomy" id="161358"/>
    <lineage>
        <taxon>Bacteria</taxon>
        <taxon>Bacillati</taxon>
        <taxon>Actinomycetota</taxon>
        <taxon>Actinomycetes</taxon>
        <taxon>Streptosporangiales</taxon>
        <taxon>Streptosporangiaceae</taxon>
        <taxon>Microtetraspora</taxon>
    </lineage>
</organism>